<feature type="compositionally biased region" description="Polar residues" evidence="1">
    <location>
        <begin position="364"/>
        <end position="382"/>
    </location>
</feature>
<dbReference type="GO" id="GO:1900150">
    <property type="term" value="P:regulation of defense response to fungus"/>
    <property type="evidence" value="ECO:0007669"/>
    <property type="project" value="InterPro"/>
</dbReference>
<dbReference type="Proteomes" id="UP001153555">
    <property type="component" value="Unassembled WGS sequence"/>
</dbReference>
<dbReference type="PANTHER" id="PTHR31105:SF42">
    <property type="entry name" value="OS02G0258300 PROTEIN"/>
    <property type="match status" value="1"/>
</dbReference>
<reference evidence="3" key="1">
    <citation type="submission" date="2019-12" db="EMBL/GenBank/DDBJ databases">
        <authorList>
            <person name="Scholes J."/>
        </authorList>
    </citation>
    <scope>NUCLEOTIDE SEQUENCE</scope>
</reference>
<evidence type="ECO:0000313" key="3">
    <source>
        <dbReference type="EMBL" id="CAA0816617.1"/>
    </source>
</evidence>
<evidence type="ECO:0000259" key="2">
    <source>
        <dbReference type="Pfam" id="PF11331"/>
    </source>
</evidence>
<accession>A0A9N7R633</accession>
<feature type="region of interest" description="Disordered" evidence="1">
    <location>
        <begin position="364"/>
        <end position="394"/>
    </location>
</feature>
<name>A0A9N7R633_STRHE</name>
<dbReference type="InterPro" id="IPR021480">
    <property type="entry name" value="Zinc_ribbon_12"/>
</dbReference>
<organism evidence="3 4">
    <name type="scientific">Striga hermonthica</name>
    <name type="common">Purple witchweed</name>
    <name type="synonym">Buchnera hermonthica</name>
    <dbReference type="NCBI Taxonomy" id="68872"/>
    <lineage>
        <taxon>Eukaryota</taxon>
        <taxon>Viridiplantae</taxon>
        <taxon>Streptophyta</taxon>
        <taxon>Embryophyta</taxon>
        <taxon>Tracheophyta</taxon>
        <taxon>Spermatophyta</taxon>
        <taxon>Magnoliopsida</taxon>
        <taxon>eudicotyledons</taxon>
        <taxon>Gunneridae</taxon>
        <taxon>Pentapetalae</taxon>
        <taxon>asterids</taxon>
        <taxon>lamiids</taxon>
        <taxon>Lamiales</taxon>
        <taxon>Orobanchaceae</taxon>
        <taxon>Buchnereae</taxon>
        <taxon>Striga</taxon>
    </lineage>
</organism>
<dbReference type="PANTHER" id="PTHR31105">
    <property type="entry name" value="EXTRA-LARGE G-PROTEIN-LIKE"/>
    <property type="match status" value="1"/>
</dbReference>
<comment type="caution">
    <text evidence="3">The sequence shown here is derived from an EMBL/GenBank/DDBJ whole genome shotgun (WGS) entry which is preliminary data.</text>
</comment>
<protein>
    <recommendedName>
        <fullName evidence="2">Probable zinc-ribbon domain-containing protein</fullName>
    </recommendedName>
</protein>
<evidence type="ECO:0000256" key="1">
    <source>
        <dbReference type="SAM" id="MobiDB-lite"/>
    </source>
</evidence>
<dbReference type="AlphaFoldDB" id="A0A9N7R633"/>
<feature type="domain" description="Probable zinc-ribbon" evidence="2">
    <location>
        <begin position="183"/>
        <end position="227"/>
    </location>
</feature>
<sequence>MAFQDPYELQMNQIPMHNTYHDQKNYNGLHYQDQCARPPHLMQRQEPGSGGFYPKYQSSPHLAPVPYHVPPPYNLYKSGPYMDDGMMYMDALETSSYLPNFSRHHPSCSYSDQYSNFPNAESFIKYHDHLGDYSNGRLKSSSVQAHARWPSDVNSEVDGFIRRRPPRSSLASGGRICRPIGCGAPFFTCNNCFELLLLPKNVRVDDNNGRRKKVTCGSCSAVVVFTVTNNKLVFSSIVQPEDSYNSYVKVENSVKTTFLSNDYENSSYDGSSNKSGEIKRRISNSACMSEVQEDNGGSVSKDEKGPVGLSLQDHFEYSNKFHRGMRFGEESKSRFPEMGNVILNENVNTNKQITRKESSATEIELSSNEYSNTGTTFDSGEASNEGDRLKGSDTAKMLLTGIGVSDSN</sequence>
<dbReference type="InterPro" id="IPR040244">
    <property type="entry name" value="EDR4-like"/>
</dbReference>
<dbReference type="Pfam" id="PF11331">
    <property type="entry name" value="Zn_ribbon_12"/>
    <property type="match status" value="1"/>
</dbReference>
<dbReference type="OrthoDB" id="2020426at2759"/>
<dbReference type="EMBL" id="CACSLK010014277">
    <property type="protein sequence ID" value="CAA0816617.1"/>
    <property type="molecule type" value="Genomic_DNA"/>
</dbReference>
<feature type="non-terminal residue" evidence="3">
    <location>
        <position position="408"/>
    </location>
</feature>
<proteinExistence type="predicted"/>
<evidence type="ECO:0000313" key="4">
    <source>
        <dbReference type="Proteomes" id="UP001153555"/>
    </source>
</evidence>
<gene>
    <name evidence="3" type="ORF">SHERM_16483</name>
</gene>
<keyword evidence="4" id="KW-1185">Reference proteome</keyword>